<evidence type="ECO:0000256" key="1">
    <source>
        <dbReference type="SAM" id="SignalP"/>
    </source>
</evidence>
<evidence type="ECO:0008006" key="4">
    <source>
        <dbReference type="Google" id="ProtNLM"/>
    </source>
</evidence>
<reference evidence="2" key="1">
    <citation type="submission" date="2022-03" db="EMBL/GenBank/DDBJ databases">
        <title>Genome Identification and Characterization of new species Bdellovibrio reynosense LBG001 sp. nov. from a Mexico soil sample.</title>
        <authorList>
            <person name="Camilli A."/>
            <person name="Ajao Y."/>
            <person name="Guo X."/>
        </authorList>
    </citation>
    <scope>NUCLEOTIDE SEQUENCE</scope>
    <source>
        <strain evidence="2">LBG001</strain>
    </source>
</reference>
<gene>
    <name evidence="2" type="ORF">MNR06_03110</name>
</gene>
<sequence length="159" mass="17958">MVKGVALLLVVLLGSAVSQASQKFPTGPDENLTPGALCNHPDSFRYPEKIKYCERDVSTDQKRAIFAKYDQLGYRTRSMNRQAFKIDHYIPLCAGGSNDARNLWPQHESVYKITDALEQLVCEKMAQGRLKQKDAIEYIRTAKNNLDSAHDIIEEVQSL</sequence>
<keyword evidence="3" id="KW-1185">Reference proteome</keyword>
<organism evidence="2 3">
    <name type="scientific">Bdellovibrio reynosensis</name>
    <dbReference type="NCBI Taxonomy" id="2835041"/>
    <lineage>
        <taxon>Bacteria</taxon>
        <taxon>Pseudomonadati</taxon>
        <taxon>Bdellovibrionota</taxon>
        <taxon>Bdellovibrionia</taxon>
        <taxon>Bdellovibrionales</taxon>
        <taxon>Pseudobdellovibrionaceae</taxon>
        <taxon>Bdellovibrio</taxon>
    </lineage>
</organism>
<evidence type="ECO:0000313" key="2">
    <source>
        <dbReference type="EMBL" id="UOF01942.1"/>
    </source>
</evidence>
<name>A0ABY4CAE5_9BACT</name>
<dbReference type="RefSeq" id="WP_243538561.1">
    <property type="nucleotide sequence ID" value="NZ_CP093442.1"/>
</dbReference>
<evidence type="ECO:0000313" key="3">
    <source>
        <dbReference type="Proteomes" id="UP000830116"/>
    </source>
</evidence>
<dbReference type="Proteomes" id="UP000830116">
    <property type="component" value="Chromosome"/>
</dbReference>
<keyword evidence="1" id="KW-0732">Signal</keyword>
<accession>A0ABY4CAE5</accession>
<feature type="signal peptide" evidence="1">
    <location>
        <begin position="1"/>
        <end position="20"/>
    </location>
</feature>
<feature type="chain" id="PRO_5046721525" description="HNH endonuclease" evidence="1">
    <location>
        <begin position="21"/>
        <end position="159"/>
    </location>
</feature>
<dbReference type="EMBL" id="CP093442">
    <property type="protein sequence ID" value="UOF01942.1"/>
    <property type="molecule type" value="Genomic_DNA"/>
</dbReference>
<protein>
    <recommendedName>
        <fullName evidence="4">HNH endonuclease</fullName>
    </recommendedName>
</protein>
<proteinExistence type="predicted"/>